<dbReference type="Proteomes" id="UP000005324">
    <property type="component" value="Unassembled WGS sequence"/>
</dbReference>
<dbReference type="OrthoDB" id="7275713at2"/>
<dbReference type="AlphaFoldDB" id="D5RTX9"/>
<proteinExistence type="predicted"/>
<dbReference type="HOGENOM" id="CLU_2891375_0_0_5"/>
<feature type="compositionally biased region" description="Basic and acidic residues" evidence="1">
    <location>
        <begin position="48"/>
        <end position="63"/>
    </location>
</feature>
<evidence type="ECO:0000313" key="3">
    <source>
        <dbReference type="Proteomes" id="UP000005324"/>
    </source>
</evidence>
<reference evidence="2 3" key="1">
    <citation type="submission" date="2010-04" db="EMBL/GenBank/DDBJ databases">
        <authorList>
            <person name="Qin X."/>
            <person name="Bachman B."/>
            <person name="Battles P."/>
            <person name="Bell A."/>
            <person name="Bess C."/>
            <person name="Bickham C."/>
            <person name="Chaboub L."/>
            <person name="Chen D."/>
            <person name="Coyle M."/>
            <person name="Deiros D.R."/>
            <person name="Dinh H."/>
            <person name="Forbes L."/>
            <person name="Fowler G."/>
            <person name="Francisco L."/>
            <person name="Fu Q."/>
            <person name="Gubbala S."/>
            <person name="Hale W."/>
            <person name="Han Y."/>
            <person name="Hemphill L."/>
            <person name="Highlander S.K."/>
            <person name="Hirani K."/>
            <person name="Hogues M."/>
            <person name="Jackson L."/>
            <person name="Jakkamsetti A."/>
            <person name="Javaid M."/>
            <person name="Jiang H."/>
            <person name="Korchina V."/>
            <person name="Kovar C."/>
            <person name="Lara F."/>
            <person name="Lee S."/>
            <person name="Mata R."/>
            <person name="Mathew T."/>
            <person name="Moen C."/>
            <person name="Morales K."/>
            <person name="Munidasa M."/>
            <person name="Nazareth L."/>
            <person name="Ngo R."/>
            <person name="Nguyen L."/>
            <person name="Okwuonu G."/>
            <person name="Ongeri F."/>
            <person name="Patil S."/>
            <person name="Petrosino J."/>
            <person name="Pham C."/>
            <person name="Pham P."/>
            <person name="Pu L.-L."/>
            <person name="Puazo M."/>
            <person name="Raj R."/>
            <person name="Reid J."/>
            <person name="Rouhana J."/>
            <person name="Saada N."/>
            <person name="Shang Y."/>
            <person name="Simmons D."/>
            <person name="Thornton R."/>
            <person name="Warren J."/>
            <person name="Weissenberger G."/>
            <person name="Zhang J."/>
            <person name="Zhang L."/>
            <person name="Zhou C."/>
            <person name="Zhu D."/>
            <person name="Muzny D."/>
            <person name="Worley K."/>
            <person name="Gibbs R."/>
        </authorList>
    </citation>
    <scope>NUCLEOTIDE SEQUENCE [LARGE SCALE GENOMIC DNA]</scope>
    <source>
        <strain evidence="2 3">ATCC 49957</strain>
    </source>
</reference>
<dbReference type="EMBL" id="ADVL01000870">
    <property type="protein sequence ID" value="EFH09241.1"/>
    <property type="molecule type" value="Genomic_DNA"/>
</dbReference>
<evidence type="ECO:0000313" key="2">
    <source>
        <dbReference type="EMBL" id="EFH09241.1"/>
    </source>
</evidence>
<protein>
    <submittedName>
        <fullName evidence="2">Uncharacterized protein</fullName>
    </submittedName>
</protein>
<dbReference type="RefSeq" id="WP_007006672.1">
    <property type="nucleotide sequence ID" value="NZ_GG771267.1"/>
</dbReference>
<keyword evidence="3" id="KW-1185">Reference proteome</keyword>
<name>D5RTX9_9PROT</name>
<organism evidence="2 3">
    <name type="scientific">Pseudoroseomonas cervicalis ATCC 49957</name>
    <dbReference type="NCBI Taxonomy" id="525371"/>
    <lineage>
        <taxon>Bacteria</taxon>
        <taxon>Pseudomonadati</taxon>
        <taxon>Pseudomonadota</taxon>
        <taxon>Alphaproteobacteria</taxon>
        <taxon>Acetobacterales</taxon>
        <taxon>Roseomonadaceae</taxon>
        <taxon>Roseomonas</taxon>
    </lineage>
</organism>
<sequence>MSIFGKPSGGEPRITFERIDLSAASHDLAEEAATFGDFAAPPATPRAVAERGPERLEPRISRP</sequence>
<feature type="region of interest" description="Disordered" evidence="1">
    <location>
        <begin position="35"/>
        <end position="63"/>
    </location>
</feature>
<comment type="caution">
    <text evidence="2">The sequence shown here is derived from an EMBL/GenBank/DDBJ whole genome shotgun (WGS) entry which is preliminary data.</text>
</comment>
<evidence type="ECO:0000256" key="1">
    <source>
        <dbReference type="SAM" id="MobiDB-lite"/>
    </source>
</evidence>
<accession>D5RTX9</accession>
<gene>
    <name evidence="2" type="ORF">HMPREF0731_4541</name>
</gene>
<feature type="non-terminal residue" evidence="2">
    <location>
        <position position="63"/>
    </location>
</feature>